<evidence type="ECO:0000259" key="2">
    <source>
        <dbReference type="Pfam" id="PF19530"/>
    </source>
</evidence>
<accession>A0A830BWE3</accession>
<comment type="caution">
    <text evidence="3">The sequence shown here is derived from an EMBL/GenBank/DDBJ whole genome shotgun (WGS) entry which is preliminary data.</text>
</comment>
<sequence>MKAFHLLLFDGSLIFPKCILILGLIILNKFLDNKPKGLGTTGELLILGSPTRYTYPTSQETTSSL</sequence>
<evidence type="ECO:0000313" key="3">
    <source>
        <dbReference type="EMBL" id="GFP89278.1"/>
    </source>
</evidence>
<evidence type="ECO:0000256" key="1">
    <source>
        <dbReference type="SAM" id="Phobius"/>
    </source>
</evidence>
<evidence type="ECO:0000313" key="4">
    <source>
        <dbReference type="EMBL" id="GFP91079.1"/>
    </source>
</evidence>
<name>A0A830BWE3_9LAMI</name>
<reference evidence="3" key="1">
    <citation type="submission" date="2020-07" db="EMBL/GenBank/DDBJ databases">
        <title>Ethylene signaling mediates host invasion by parasitic plants.</title>
        <authorList>
            <person name="Yoshida S."/>
        </authorList>
    </citation>
    <scope>NUCLEOTIDE SEQUENCE</scope>
    <source>
        <strain evidence="3">Okayama</strain>
    </source>
</reference>
<keyword evidence="5" id="KW-1185">Reference proteome</keyword>
<feature type="transmembrane region" description="Helical" evidence="1">
    <location>
        <begin position="6"/>
        <end position="27"/>
    </location>
</feature>
<dbReference type="EMBL" id="BMAC01000234">
    <property type="protein sequence ID" value="GFP91079.1"/>
    <property type="molecule type" value="Genomic_DNA"/>
</dbReference>
<evidence type="ECO:0000313" key="5">
    <source>
        <dbReference type="Proteomes" id="UP000653305"/>
    </source>
</evidence>
<keyword evidence="1" id="KW-0812">Transmembrane</keyword>
<dbReference type="AlphaFoldDB" id="A0A830BWE3"/>
<gene>
    <name evidence="3" type="ORF">PHJA_001071500</name>
    <name evidence="4" type="ORF">PHJA_001251900</name>
</gene>
<dbReference type="Proteomes" id="UP000653305">
    <property type="component" value="Unassembled WGS sequence"/>
</dbReference>
<dbReference type="Pfam" id="PF19530">
    <property type="entry name" value="Ndh2_N"/>
    <property type="match status" value="1"/>
</dbReference>
<keyword evidence="1" id="KW-0472">Membrane</keyword>
<organism evidence="3 5">
    <name type="scientific">Phtheirospermum japonicum</name>
    <dbReference type="NCBI Taxonomy" id="374723"/>
    <lineage>
        <taxon>Eukaryota</taxon>
        <taxon>Viridiplantae</taxon>
        <taxon>Streptophyta</taxon>
        <taxon>Embryophyta</taxon>
        <taxon>Tracheophyta</taxon>
        <taxon>Spermatophyta</taxon>
        <taxon>Magnoliopsida</taxon>
        <taxon>eudicotyledons</taxon>
        <taxon>Gunneridae</taxon>
        <taxon>Pentapetalae</taxon>
        <taxon>asterids</taxon>
        <taxon>lamiids</taxon>
        <taxon>Lamiales</taxon>
        <taxon>Orobanchaceae</taxon>
        <taxon>Orobanchaceae incertae sedis</taxon>
        <taxon>Phtheirospermum</taxon>
    </lineage>
</organism>
<feature type="domain" description="NAD(P)H-quinone oxidoreductase subunit 2 N-terminal" evidence="2">
    <location>
        <begin position="1"/>
        <end position="27"/>
    </location>
</feature>
<dbReference type="InterPro" id="IPR045693">
    <property type="entry name" value="Ndh2_N"/>
</dbReference>
<keyword evidence="1" id="KW-1133">Transmembrane helix</keyword>
<protein>
    <recommendedName>
        <fullName evidence="2">NAD(P)H-quinone oxidoreductase subunit 2 N-terminal domain-containing protein</fullName>
    </recommendedName>
</protein>
<dbReference type="EMBL" id="BMAC01000185">
    <property type="protein sequence ID" value="GFP89278.1"/>
    <property type="molecule type" value="Genomic_DNA"/>
</dbReference>
<proteinExistence type="predicted"/>